<evidence type="ECO:0000256" key="2">
    <source>
        <dbReference type="SAM" id="SignalP"/>
    </source>
</evidence>
<protein>
    <recommendedName>
        <fullName evidence="5">AAA+ ATPase domain-containing protein</fullName>
    </recommendedName>
</protein>
<evidence type="ECO:0000313" key="4">
    <source>
        <dbReference type="Proteomes" id="UP000789595"/>
    </source>
</evidence>
<evidence type="ECO:0000256" key="1">
    <source>
        <dbReference type="ARBA" id="ARBA00006235"/>
    </source>
</evidence>
<keyword evidence="4" id="KW-1185">Reference proteome</keyword>
<comment type="similarity">
    <text evidence="1">Belongs to the ClpA/ClpB family. Torsin subfamily.</text>
</comment>
<organism evidence="3 4">
    <name type="scientific">Pelagomonas calceolata</name>
    <dbReference type="NCBI Taxonomy" id="35677"/>
    <lineage>
        <taxon>Eukaryota</taxon>
        <taxon>Sar</taxon>
        <taxon>Stramenopiles</taxon>
        <taxon>Ochrophyta</taxon>
        <taxon>Pelagophyceae</taxon>
        <taxon>Pelagomonadales</taxon>
        <taxon>Pelagomonadaceae</taxon>
        <taxon>Pelagomonas</taxon>
    </lineage>
</organism>
<sequence>MMLRLAVIAAITTLAAAQQRCSCANAVPNAKSVDLLEDAFAKRVAGRRRTKQAVLAAIRQQASAASSGRAAPLRLHFTGPSGVGKSFLAQLVATAKFEESRRYTGYSTIGAGAATAASVATGAVVAKVSTWGALVAVVSSPIAVAGGLLGLLSAALFGWQAGDLADAYWGTAPAPYPTQCGVSWWKFASFSEEKDAVSDARGAVKAAASAVAECPGAVVVLEDVNRLPPSALRALEPLTQPLLRSGDIAAPTSQATIIFTSDLYTGADSADAGILEPGMSANDAAHVASRQARKMWGGAEPAWWARDVATFALPPLDARELESAVELYLSHDVGAALRDELRFRFEGFRRQHPDTRHEWTGSFSYDEQVVDTVKSFLDEGPPEWRCHGITHFRHRVLEPEFGVAAELLLERSRSYVHQHGWARLHEQVSKTVVYTSSLLLKTTLNGDGTVDVAWELMHLPHDHHQDEVSEPGLAEYVVGGLARAVAWASAAD</sequence>
<dbReference type="GO" id="GO:0016887">
    <property type="term" value="F:ATP hydrolysis activity"/>
    <property type="evidence" value="ECO:0007669"/>
    <property type="project" value="InterPro"/>
</dbReference>
<feature type="chain" id="PRO_5035162058" description="AAA+ ATPase domain-containing protein" evidence="2">
    <location>
        <begin position="18"/>
        <end position="492"/>
    </location>
</feature>
<dbReference type="AlphaFoldDB" id="A0A8J2SVR2"/>
<dbReference type="PANTHER" id="PTHR10760">
    <property type="entry name" value="TORSIN"/>
    <property type="match status" value="1"/>
</dbReference>
<dbReference type="OrthoDB" id="205494at2759"/>
<gene>
    <name evidence="3" type="ORF">PECAL_5P18710</name>
</gene>
<dbReference type="EMBL" id="CAKKNE010000005">
    <property type="protein sequence ID" value="CAH0377309.1"/>
    <property type="molecule type" value="Genomic_DNA"/>
</dbReference>
<evidence type="ECO:0000313" key="3">
    <source>
        <dbReference type="EMBL" id="CAH0377309.1"/>
    </source>
</evidence>
<dbReference type="Proteomes" id="UP000789595">
    <property type="component" value="Unassembled WGS sequence"/>
</dbReference>
<reference evidence="3" key="1">
    <citation type="submission" date="2021-11" db="EMBL/GenBank/DDBJ databases">
        <authorList>
            <consortium name="Genoscope - CEA"/>
            <person name="William W."/>
        </authorList>
    </citation>
    <scope>NUCLEOTIDE SEQUENCE</scope>
</reference>
<dbReference type="InterPro" id="IPR010448">
    <property type="entry name" value="Torsin"/>
</dbReference>
<dbReference type="GO" id="GO:0005524">
    <property type="term" value="F:ATP binding"/>
    <property type="evidence" value="ECO:0007669"/>
    <property type="project" value="InterPro"/>
</dbReference>
<dbReference type="GO" id="GO:0005737">
    <property type="term" value="C:cytoplasm"/>
    <property type="evidence" value="ECO:0007669"/>
    <property type="project" value="UniProtKB-ARBA"/>
</dbReference>
<dbReference type="InterPro" id="IPR027417">
    <property type="entry name" value="P-loop_NTPase"/>
</dbReference>
<dbReference type="Gene3D" id="3.40.50.300">
    <property type="entry name" value="P-loop containing nucleotide triphosphate hydrolases"/>
    <property type="match status" value="1"/>
</dbReference>
<dbReference type="SUPFAM" id="SSF52540">
    <property type="entry name" value="P-loop containing nucleoside triphosphate hydrolases"/>
    <property type="match status" value="1"/>
</dbReference>
<evidence type="ECO:0008006" key="5">
    <source>
        <dbReference type="Google" id="ProtNLM"/>
    </source>
</evidence>
<comment type="caution">
    <text evidence="3">The sequence shown here is derived from an EMBL/GenBank/DDBJ whole genome shotgun (WGS) entry which is preliminary data.</text>
</comment>
<keyword evidence="2" id="KW-0732">Signal</keyword>
<name>A0A8J2SVR2_9STRA</name>
<dbReference type="PANTHER" id="PTHR10760:SF2">
    <property type="entry name" value="LD13476P-RELATED"/>
    <property type="match status" value="1"/>
</dbReference>
<feature type="signal peptide" evidence="2">
    <location>
        <begin position="1"/>
        <end position="17"/>
    </location>
</feature>
<accession>A0A8J2SVR2</accession>
<proteinExistence type="inferred from homology"/>